<keyword evidence="3" id="KW-0378">Hydrolase</keyword>
<dbReference type="Pfam" id="PF04909">
    <property type="entry name" value="Amidohydro_2"/>
    <property type="match status" value="1"/>
</dbReference>
<dbReference type="SUPFAM" id="SSF51556">
    <property type="entry name" value="Metallo-dependent hydrolases"/>
    <property type="match status" value="1"/>
</dbReference>
<keyword evidence="1" id="KW-0732">Signal</keyword>
<proteinExistence type="predicted"/>
<sequence>MHTSVFSLAVLLAGAIPFSAYAADPSSYTMADYANVAKIDAHLHLHNATPAFMEAARRQNFKILSINVDYPDFPPLDDQQRVAIALKKQFPQDVAWAASFSVDGSAQPAWLAATRHRIAASMEAGAVGVKVWKNIGMSLRGTDQELVMIDDARFAPLFDDLARQGIPLLGHQGEPHNCWLPLKRMTVNNDRTYFKNHPQYHMYLHPEMPSWEAQMAARDRMVAAHPTLHFVGVHLASLERNVDELAAFLDRFPNAVVDASARIGQLQYQSQRDREKVRNFFIKYQDRILYGSDMAQEPGQDGAALGREAEGVWRMHWRYFNTAESFKVADLDKPVQGLALPRDVVDKIYRTNAERAFPGAWKGQP</sequence>
<dbReference type="RefSeq" id="WP_183552885.1">
    <property type="nucleotide sequence ID" value="NZ_JACHBX010000001.1"/>
</dbReference>
<evidence type="ECO:0000256" key="1">
    <source>
        <dbReference type="SAM" id="SignalP"/>
    </source>
</evidence>
<reference evidence="3 4" key="1">
    <citation type="submission" date="2020-08" db="EMBL/GenBank/DDBJ databases">
        <title>The Agave Microbiome: Exploring the role of microbial communities in plant adaptations to desert environments.</title>
        <authorList>
            <person name="Partida-Martinez L.P."/>
        </authorList>
    </citation>
    <scope>NUCLEOTIDE SEQUENCE [LARGE SCALE GENOMIC DNA]</scope>
    <source>
        <strain evidence="3 4">AT3.2</strain>
    </source>
</reference>
<gene>
    <name evidence="3" type="ORF">HD842_001565</name>
</gene>
<dbReference type="EMBL" id="JACHBX010000001">
    <property type="protein sequence ID" value="MBB6133454.1"/>
    <property type="molecule type" value="Genomic_DNA"/>
</dbReference>
<protein>
    <submittedName>
        <fullName evidence="3">Putative TIM-barrel fold metal-dependent hydrolase</fullName>
    </submittedName>
</protein>
<dbReference type="InterPro" id="IPR006680">
    <property type="entry name" value="Amidohydro-rel"/>
</dbReference>
<evidence type="ECO:0000313" key="3">
    <source>
        <dbReference type="EMBL" id="MBB6133454.1"/>
    </source>
</evidence>
<dbReference type="GO" id="GO:0016787">
    <property type="term" value="F:hydrolase activity"/>
    <property type="evidence" value="ECO:0007669"/>
    <property type="project" value="UniProtKB-KW"/>
</dbReference>
<evidence type="ECO:0000313" key="4">
    <source>
        <dbReference type="Proteomes" id="UP000540787"/>
    </source>
</evidence>
<dbReference type="InterPro" id="IPR032466">
    <property type="entry name" value="Metal_Hydrolase"/>
</dbReference>
<dbReference type="Gene3D" id="3.20.20.140">
    <property type="entry name" value="Metal-dependent hydrolases"/>
    <property type="match status" value="1"/>
</dbReference>
<feature type="domain" description="Amidohydrolase-related" evidence="2">
    <location>
        <begin position="68"/>
        <end position="358"/>
    </location>
</feature>
<dbReference type="AlphaFoldDB" id="A0A7X0CDU2"/>
<organism evidence="3 4">
    <name type="scientific">Massilia aurea</name>
    <dbReference type="NCBI Taxonomy" id="373040"/>
    <lineage>
        <taxon>Bacteria</taxon>
        <taxon>Pseudomonadati</taxon>
        <taxon>Pseudomonadota</taxon>
        <taxon>Betaproteobacteria</taxon>
        <taxon>Burkholderiales</taxon>
        <taxon>Oxalobacteraceae</taxon>
        <taxon>Telluria group</taxon>
        <taxon>Massilia</taxon>
    </lineage>
</organism>
<feature type="signal peptide" evidence="1">
    <location>
        <begin position="1"/>
        <end position="22"/>
    </location>
</feature>
<comment type="caution">
    <text evidence="3">The sequence shown here is derived from an EMBL/GenBank/DDBJ whole genome shotgun (WGS) entry which is preliminary data.</text>
</comment>
<accession>A0A7X0CDU2</accession>
<feature type="chain" id="PRO_5031330500" evidence="1">
    <location>
        <begin position="23"/>
        <end position="365"/>
    </location>
</feature>
<dbReference type="Proteomes" id="UP000540787">
    <property type="component" value="Unassembled WGS sequence"/>
</dbReference>
<evidence type="ECO:0000259" key="2">
    <source>
        <dbReference type="Pfam" id="PF04909"/>
    </source>
</evidence>
<keyword evidence="4" id="KW-1185">Reference proteome</keyword>
<name>A0A7X0CDU2_9BURK</name>